<dbReference type="PROSITE" id="PS50035">
    <property type="entry name" value="PLD"/>
    <property type="match status" value="2"/>
</dbReference>
<feature type="domain" description="PLD phosphodiesterase" evidence="2">
    <location>
        <begin position="166"/>
        <end position="193"/>
    </location>
</feature>
<dbReference type="EMBL" id="QOQW01000010">
    <property type="protein sequence ID" value="RCK79833.1"/>
    <property type="molecule type" value="Genomic_DNA"/>
</dbReference>
<feature type="domain" description="PLD phosphodiesterase" evidence="2">
    <location>
        <begin position="410"/>
        <end position="437"/>
    </location>
</feature>
<evidence type="ECO:0000313" key="4">
    <source>
        <dbReference type="Proteomes" id="UP000252355"/>
    </source>
</evidence>
<dbReference type="SMART" id="SM00155">
    <property type="entry name" value="PLDc"/>
    <property type="match status" value="2"/>
</dbReference>
<comment type="caution">
    <text evidence="3">The sequence shown here is derived from an EMBL/GenBank/DDBJ whole genome shotgun (WGS) entry which is preliminary data.</text>
</comment>
<dbReference type="PANTHER" id="PTHR21248:SF12">
    <property type="entry name" value="CARDIOLIPIN SYNTHASE C"/>
    <property type="match status" value="1"/>
</dbReference>
<reference evidence="3 4" key="1">
    <citation type="submission" date="2018-05" db="EMBL/GenBank/DDBJ databases">
        <title>A metagenomic window into the 2 km-deep terrestrial subsurface aquifer revealed taxonomically and functionally diverse microbial community comprising novel uncultured bacterial lineages.</title>
        <authorList>
            <person name="Kadnikov V.V."/>
            <person name="Mardanov A.V."/>
            <person name="Beletsky A.V."/>
            <person name="Banks D."/>
            <person name="Pimenov N.V."/>
            <person name="Frank Y.A."/>
            <person name="Karnachuk O.V."/>
            <person name="Ravin N.V."/>
        </authorList>
    </citation>
    <scope>NUCLEOTIDE SEQUENCE [LARGE SCALE GENOMIC DNA]</scope>
    <source>
        <strain evidence="3">BY5</strain>
    </source>
</reference>
<dbReference type="AlphaFoldDB" id="A0A367ZP04"/>
<organism evidence="3 4">
    <name type="scientific">Candidatus Ozemobacter sibiricus</name>
    <dbReference type="NCBI Taxonomy" id="2268124"/>
    <lineage>
        <taxon>Bacteria</taxon>
        <taxon>Candidatus Ozemobacteria</taxon>
        <taxon>Candidatus Ozemobacterales</taxon>
        <taxon>Candidatus Ozemobacteraceae</taxon>
        <taxon>Candidatus Ozemobacter</taxon>
    </lineage>
</organism>
<sequence>MNRRLALFLSLMVLALIGAVSAAPAPAASPAVPEAGPNIGVEEFFDRIQCNTYDSQALVRFLPDNVPAWYARWAIMDNARSSIDTTYFIVEQDIFGHSMLGMLLKKAREGVKIRIMLDARGTKTLTRTFFGQDVMQELSKFPNVTIKTFNPVSANLLQAFADIRNIMASNHDKILLVDDEYVITGGRNISKNYFVDPRDLPTVYRDTDVLIKSKVVAKQTKQAFDEEFAQHSNFKFSGDLFGNWKDMHRELDLAYHCMRRYLLGQGLYRVDPAKFSKDLVAIVEKYNKELSQYKHLPGYAAFRLFEGQRPMAARLLDKHSKKGFRNDITWNLISFFNTARSEILIQNPYVVLTPEMEAAIKRANRRGVKIVIQTNSPMSTDSLLTQAMFIGDWKKILADNPGLRIFGYKLTNKLHSKVFVFDRKVAVIGTYNMDYISEQVNSEQVAVIKSPAFATQVAKKIEQDIANSHEYKVKVEPDGTIKTVFGPETHSDPKVMSRLQMLLKLGWLRPLI</sequence>
<dbReference type="GO" id="GO:0032049">
    <property type="term" value="P:cardiolipin biosynthetic process"/>
    <property type="evidence" value="ECO:0007669"/>
    <property type="project" value="UniProtKB-ARBA"/>
</dbReference>
<proteinExistence type="predicted"/>
<dbReference type="Pfam" id="PF13091">
    <property type="entry name" value="PLDc_2"/>
    <property type="match status" value="2"/>
</dbReference>
<feature type="signal peptide" evidence="1">
    <location>
        <begin position="1"/>
        <end position="22"/>
    </location>
</feature>
<name>A0A367ZP04_9BACT</name>
<dbReference type="InterPro" id="IPR001736">
    <property type="entry name" value="PLipase_D/transphosphatidylase"/>
</dbReference>
<keyword evidence="1" id="KW-0732">Signal</keyword>
<dbReference type="InterPro" id="IPR025202">
    <property type="entry name" value="PLD-like_dom"/>
</dbReference>
<dbReference type="SUPFAM" id="SSF56024">
    <property type="entry name" value="Phospholipase D/nuclease"/>
    <property type="match status" value="2"/>
</dbReference>
<evidence type="ECO:0000256" key="1">
    <source>
        <dbReference type="SAM" id="SignalP"/>
    </source>
</evidence>
<gene>
    <name evidence="3" type="ORF">OZSIB_3987</name>
</gene>
<dbReference type="GO" id="GO:0030572">
    <property type="term" value="F:phosphatidyltransferase activity"/>
    <property type="evidence" value="ECO:0007669"/>
    <property type="project" value="UniProtKB-ARBA"/>
</dbReference>
<dbReference type="Gene3D" id="3.30.870.10">
    <property type="entry name" value="Endonuclease Chain A"/>
    <property type="match status" value="2"/>
</dbReference>
<dbReference type="Proteomes" id="UP000252355">
    <property type="component" value="Unassembled WGS sequence"/>
</dbReference>
<evidence type="ECO:0000259" key="2">
    <source>
        <dbReference type="PROSITE" id="PS50035"/>
    </source>
</evidence>
<accession>A0A367ZP04</accession>
<protein>
    <submittedName>
        <fullName evidence="3">Phospholipase D-family protein</fullName>
    </submittedName>
</protein>
<feature type="chain" id="PRO_5016917243" evidence="1">
    <location>
        <begin position="23"/>
        <end position="512"/>
    </location>
</feature>
<evidence type="ECO:0000313" key="3">
    <source>
        <dbReference type="EMBL" id="RCK79833.1"/>
    </source>
</evidence>
<dbReference type="PANTHER" id="PTHR21248">
    <property type="entry name" value="CARDIOLIPIN SYNTHASE"/>
    <property type="match status" value="1"/>
</dbReference>